<reference evidence="5" key="2">
    <citation type="submission" date="2021-04" db="EMBL/GenBank/DDBJ databases">
        <authorList>
            <person name="Gilroy R."/>
        </authorList>
    </citation>
    <scope>NUCLEOTIDE SEQUENCE</scope>
    <source>
        <strain evidence="5">6627</strain>
    </source>
</reference>
<comment type="catalytic activity">
    <reaction evidence="3">
        <text>holo-[citrate lyase ACP] + acetate + ATP = acetyl-[citrate lyase ACP] + AMP + diphosphate</text>
        <dbReference type="Rhea" id="RHEA:23788"/>
        <dbReference type="Rhea" id="RHEA-COMP:10158"/>
        <dbReference type="Rhea" id="RHEA-COMP:13710"/>
        <dbReference type="ChEBI" id="CHEBI:30089"/>
        <dbReference type="ChEBI" id="CHEBI:30616"/>
        <dbReference type="ChEBI" id="CHEBI:33019"/>
        <dbReference type="ChEBI" id="CHEBI:82683"/>
        <dbReference type="ChEBI" id="CHEBI:137976"/>
        <dbReference type="ChEBI" id="CHEBI:456215"/>
        <dbReference type="EC" id="6.2.1.22"/>
    </reaction>
</comment>
<feature type="domain" description="Citrate lyase ligase C-terminal" evidence="4">
    <location>
        <begin position="148"/>
        <end position="329"/>
    </location>
</feature>
<dbReference type="Gene3D" id="3.40.50.620">
    <property type="entry name" value="HUPs"/>
    <property type="match status" value="1"/>
</dbReference>
<dbReference type="SUPFAM" id="SSF52374">
    <property type="entry name" value="Nucleotidylyl transferase"/>
    <property type="match status" value="1"/>
</dbReference>
<keyword evidence="2 3" id="KW-0067">ATP-binding</keyword>
<protein>
    <recommendedName>
        <fullName evidence="3">[Citrate [pro-3S]-lyase] ligase</fullName>
        <ecNumber evidence="3">6.2.1.22</ecNumber>
    </recommendedName>
</protein>
<dbReference type="PANTHER" id="PTHR40599:SF1">
    <property type="entry name" value="[CITRATE [PRO-3S]-LYASE] LIGASE"/>
    <property type="match status" value="1"/>
</dbReference>
<dbReference type="Pfam" id="PF08218">
    <property type="entry name" value="Citrate_ly_lig"/>
    <property type="match status" value="1"/>
</dbReference>
<dbReference type="NCBIfam" id="TIGR00124">
    <property type="entry name" value="cit_ly_ligase"/>
    <property type="match status" value="1"/>
</dbReference>
<keyword evidence="1 3" id="KW-0547">Nucleotide-binding</keyword>
<evidence type="ECO:0000313" key="5">
    <source>
        <dbReference type="EMBL" id="HIX01980.1"/>
    </source>
</evidence>
<keyword evidence="3 5" id="KW-0436">Ligase</keyword>
<dbReference type="AlphaFoldDB" id="A0A9D1UX26"/>
<dbReference type="InterPro" id="IPR013166">
    <property type="entry name" value="Citrate_lyase_ligase_C"/>
</dbReference>
<dbReference type="EC" id="6.2.1.22" evidence="3"/>
<evidence type="ECO:0000256" key="1">
    <source>
        <dbReference type="ARBA" id="ARBA00022741"/>
    </source>
</evidence>
<dbReference type="PIRSF" id="PIRSF005751">
    <property type="entry name" value="Acet_citr_lig"/>
    <property type="match status" value="1"/>
</dbReference>
<dbReference type="InterPro" id="IPR005216">
    <property type="entry name" value="Citrate_lyase_ligase"/>
</dbReference>
<sequence>MKVNQINLQIPRYYRKWQQFLLKQGITGFADAELSAIDRTYIWTNEQREVIATGSLAGNVLKYVAIEPQYQAQGTMFNQVISYLVNQAAALNRFHLFVFTKPQYVKSFEYVGFHCLAQTETGAILENGTPDIHDYLNQLPHVADGKKVAAIVANANPFTKGHRYLIEQASQENDAVYVFVVSQDVSLFTFDERFKLVKEGTQDLENVMVVPGKEYMVSYATFPAYFLKDDQNVGRYQAQLDAELFKRQIAQPLGITTRYLGSEPYSKTTDVYNEELKQVLPPEVKVKIIQRAQTADDEIITATKVRQAIRDNDLQTIRRLVVPTTLKYIEQHMNELKERMNSNGN</sequence>
<evidence type="ECO:0000256" key="3">
    <source>
        <dbReference type="PIRNR" id="PIRNR005751"/>
    </source>
</evidence>
<comment type="function">
    <text evidence="3">Acetylation of prosthetic group (2-(5''-phosphoribosyl)-3'-dephosphocoenzyme-A) of the gamma subunit of citrate lyase.</text>
</comment>
<evidence type="ECO:0000256" key="2">
    <source>
        <dbReference type="ARBA" id="ARBA00022840"/>
    </source>
</evidence>
<dbReference type="NCBIfam" id="TIGR00125">
    <property type="entry name" value="cyt_tran_rel"/>
    <property type="match status" value="1"/>
</dbReference>
<dbReference type="Proteomes" id="UP000823963">
    <property type="component" value="Unassembled WGS sequence"/>
</dbReference>
<proteinExistence type="predicted"/>
<accession>A0A9D1UX26</accession>
<name>A0A9D1UX26_9LACO</name>
<evidence type="ECO:0000313" key="6">
    <source>
        <dbReference type="Proteomes" id="UP000823963"/>
    </source>
</evidence>
<dbReference type="InterPro" id="IPR014729">
    <property type="entry name" value="Rossmann-like_a/b/a_fold"/>
</dbReference>
<dbReference type="InterPro" id="IPR004821">
    <property type="entry name" value="Cyt_trans-like"/>
</dbReference>
<organism evidence="5 6">
    <name type="scientific">Candidatus Ligilactobacillus excrementigallinarum</name>
    <dbReference type="NCBI Taxonomy" id="2838641"/>
    <lineage>
        <taxon>Bacteria</taxon>
        <taxon>Bacillati</taxon>
        <taxon>Bacillota</taxon>
        <taxon>Bacilli</taxon>
        <taxon>Lactobacillales</taxon>
        <taxon>Lactobacillaceae</taxon>
        <taxon>Ligilactobacillus</taxon>
    </lineage>
</organism>
<dbReference type="PANTHER" id="PTHR40599">
    <property type="entry name" value="[CITRATE [PRO-3S]-LYASE] LIGASE"/>
    <property type="match status" value="1"/>
</dbReference>
<dbReference type="GO" id="GO:0005524">
    <property type="term" value="F:ATP binding"/>
    <property type="evidence" value="ECO:0007669"/>
    <property type="project" value="UniProtKB-UniRule"/>
</dbReference>
<dbReference type="EMBL" id="DXFP01000036">
    <property type="protein sequence ID" value="HIX01980.1"/>
    <property type="molecule type" value="Genomic_DNA"/>
</dbReference>
<gene>
    <name evidence="5" type="primary">citC</name>
    <name evidence="5" type="ORF">H9861_04420</name>
</gene>
<evidence type="ECO:0000259" key="4">
    <source>
        <dbReference type="SMART" id="SM00764"/>
    </source>
</evidence>
<dbReference type="SMART" id="SM00764">
    <property type="entry name" value="Citrate_ly_lig"/>
    <property type="match status" value="1"/>
</dbReference>
<reference evidence="5" key="1">
    <citation type="journal article" date="2021" name="PeerJ">
        <title>Extensive microbial diversity within the chicken gut microbiome revealed by metagenomics and culture.</title>
        <authorList>
            <person name="Gilroy R."/>
            <person name="Ravi A."/>
            <person name="Getino M."/>
            <person name="Pursley I."/>
            <person name="Horton D.L."/>
            <person name="Alikhan N.F."/>
            <person name="Baker D."/>
            <person name="Gharbi K."/>
            <person name="Hall N."/>
            <person name="Watson M."/>
            <person name="Adriaenssens E.M."/>
            <person name="Foster-Nyarko E."/>
            <person name="Jarju S."/>
            <person name="Secka A."/>
            <person name="Antonio M."/>
            <person name="Oren A."/>
            <person name="Chaudhuri R.R."/>
            <person name="La Ragione R."/>
            <person name="Hildebrand F."/>
            <person name="Pallen M.J."/>
        </authorList>
    </citation>
    <scope>NUCLEOTIDE SEQUENCE</scope>
    <source>
        <strain evidence="5">6627</strain>
    </source>
</reference>
<dbReference type="GO" id="GO:0008771">
    <property type="term" value="F:[citrate (pro-3S)-lyase] ligase activity"/>
    <property type="evidence" value="ECO:0007669"/>
    <property type="project" value="UniProtKB-EC"/>
</dbReference>
<comment type="caution">
    <text evidence="5">The sequence shown here is derived from an EMBL/GenBank/DDBJ whole genome shotgun (WGS) entry which is preliminary data.</text>
</comment>